<evidence type="ECO:0000313" key="2">
    <source>
        <dbReference type="Proteomes" id="UP000277204"/>
    </source>
</evidence>
<gene>
    <name evidence="1" type="ORF">SMRZ_LOCUS23033</name>
</gene>
<dbReference type="EMBL" id="UZAI01019472">
    <property type="protein sequence ID" value="VDP45578.1"/>
    <property type="molecule type" value="Genomic_DNA"/>
</dbReference>
<organism evidence="1 2">
    <name type="scientific">Schistosoma margrebowiei</name>
    <dbReference type="NCBI Taxonomy" id="48269"/>
    <lineage>
        <taxon>Eukaryota</taxon>
        <taxon>Metazoa</taxon>
        <taxon>Spiralia</taxon>
        <taxon>Lophotrochozoa</taxon>
        <taxon>Platyhelminthes</taxon>
        <taxon>Trematoda</taxon>
        <taxon>Digenea</taxon>
        <taxon>Strigeidida</taxon>
        <taxon>Schistosomatoidea</taxon>
        <taxon>Schistosomatidae</taxon>
        <taxon>Schistosoma</taxon>
    </lineage>
</organism>
<dbReference type="PANTHER" id="PTHR47027:SF25">
    <property type="entry name" value="REVERSE TRANSCRIPTASE DOMAIN-CONTAINING PROTEIN"/>
    <property type="match status" value="1"/>
</dbReference>
<dbReference type="Proteomes" id="UP000277204">
    <property type="component" value="Unassembled WGS sequence"/>
</dbReference>
<protein>
    <submittedName>
        <fullName evidence="1">Uncharacterized protein</fullName>
    </submittedName>
</protein>
<dbReference type="Pfam" id="PF20049">
    <property type="entry name" value="DUF6451"/>
    <property type="match status" value="1"/>
</dbReference>
<reference evidence="1 2" key="1">
    <citation type="submission" date="2018-11" db="EMBL/GenBank/DDBJ databases">
        <authorList>
            <consortium name="Pathogen Informatics"/>
        </authorList>
    </citation>
    <scope>NUCLEOTIDE SEQUENCE [LARGE SCALE GENOMIC DNA]</scope>
    <source>
        <strain evidence="1 2">Zambia</strain>
    </source>
</reference>
<name>A0A183N408_9TREM</name>
<dbReference type="PANTHER" id="PTHR47027">
    <property type="entry name" value="REVERSE TRANSCRIPTASE DOMAIN-CONTAINING PROTEIN"/>
    <property type="match status" value="1"/>
</dbReference>
<accession>A0A183N408</accession>
<keyword evidence="2" id="KW-1185">Reference proteome</keyword>
<proteinExistence type="predicted"/>
<dbReference type="AlphaFoldDB" id="A0A183N408"/>
<evidence type="ECO:0000313" key="1">
    <source>
        <dbReference type="EMBL" id="VDP45578.1"/>
    </source>
</evidence>
<dbReference type="STRING" id="48269.A0A183N408"/>
<sequence length="260" mass="30065">MVVGGNRLGTHQQGILVILRDLVLPDCFDPLSPSITLNNRFKALQDLVEQGETTIEYNQKMFKEALTSTYQKVLGHSMYHHKEWISNETPDKIREKKNKTTAINNNLTKTKKIKAQVKYTEANKPQHAQGENEYPKNKTENIKPIRLDGETLEDVRSFTYLNSIFDEPGGSDADINVRTDKARTALLQSKNIWKSKQLSTNIKVRIFDMNVNTVLLYGAETWRTTTTIIKKLFIYLFQHIDIGTKRHQTDMRHTNLIRYV</sequence>
<dbReference type="InterPro" id="IPR045609">
    <property type="entry name" value="DUF6451"/>
</dbReference>